<dbReference type="Gene3D" id="1.10.1240.10">
    <property type="entry name" value="Methionine synthase domain"/>
    <property type="match status" value="1"/>
</dbReference>
<dbReference type="GO" id="GO:0050897">
    <property type="term" value="F:cobalt ion binding"/>
    <property type="evidence" value="ECO:0007669"/>
    <property type="project" value="InterPro"/>
</dbReference>
<dbReference type="AlphaFoldDB" id="X0TCS5"/>
<evidence type="ECO:0000313" key="6">
    <source>
        <dbReference type="EMBL" id="GAF85962.1"/>
    </source>
</evidence>
<gene>
    <name evidence="6" type="ORF">S01H1_30569</name>
</gene>
<organism evidence="6">
    <name type="scientific">marine sediment metagenome</name>
    <dbReference type="NCBI Taxonomy" id="412755"/>
    <lineage>
        <taxon>unclassified sequences</taxon>
        <taxon>metagenomes</taxon>
        <taxon>ecological metagenomes</taxon>
    </lineage>
</organism>
<reference evidence="6" key="1">
    <citation type="journal article" date="2014" name="Front. Microbiol.">
        <title>High frequency of phylogenetically diverse reductive dehalogenase-homologous genes in deep subseafloor sedimentary metagenomes.</title>
        <authorList>
            <person name="Kawai M."/>
            <person name="Futagami T."/>
            <person name="Toyoda A."/>
            <person name="Takaki Y."/>
            <person name="Nishi S."/>
            <person name="Hori S."/>
            <person name="Arai W."/>
            <person name="Tsubouchi T."/>
            <person name="Morono Y."/>
            <person name="Uchiyama I."/>
            <person name="Ito T."/>
            <person name="Fujiyama A."/>
            <person name="Inagaki F."/>
            <person name="Takami H."/>
        </authorList>
    </citation>
    <scope>NUCLEOTIDE SEQUENCE</scope>
    <source>
        <strain evidence="6">Expedition CK06-06</strain>
    </source>
</reference>
<dbReference type="GO" id="GO:0015948">
    <property type="term" value="P:methanogenesis"/>
    <property type="evidence" value="ECO:0007669"/>
    <property type="project" value="InterPro"/>
</dbReference>
<dbReference type="Gene3D" id="3.40.50.280">
    <property type="entry name" value="Cobalamin-binding domain"/>
    <property type="match status" value="1"/>
</dbReference>
<dbReference type="InterPro" id="IPR036724">
    <property type="entry name" value="Cobalamin-bd_sf"/>
</dbReference>
<evidence type="ECO:0000256" key="1">
    <source>
        <dbReference type="ARBA" id="ARBA00010854"/>
    </source>
</evidence>
<dbReference type="GO" id="GO:0005829">
    <property type="term" value="C:cytosol"/>
    <property type="evidence" value="ECO:0007669"/>
    <property type="project" value="TreeGrafter"/>
</dbReference>
<protein>
    <recommendedName>
        <fullName evidence="7">B12-binding domain-containing protein</fullName>
    </recommendedName>
</protein>
<dbReference type="InterPro" id="IPR006158">
    <property type="entry name" value="Cobalamin-bd"/>
</dbReference>
<keyword evidence="3" id="KW-0170">Cobalt</keyword>
<proteinExistence type="inferred from homology"/>
<dbReference type="CDD" id="cd02070">
    <property type="entry name" value="corrinoid_protein_B12-BD"/>
    <property type="match status" value="1"/>
</dbReference>
<dbReference type="EMBL" id="BARS01018821">
    <property type="protein sequence ID" value="GAF85962.1"/>
    <property type="molecule type" value="Genomic_DNA"/>
</dbReference>
<dbReference type="InterPro" id="IPR012741">
    <property type="entry name" value="Corrinoid_p"/>
</dbReference>
<dbReference type="PROSITE" id="PS51332">
    <property type="entry name" value="B12_BINDING"/>
    <property type="match status" value="1"/>
</dbReference>
<dbReference type="InterPro" id="IPR050554">
    <property type="entry name" value="Met_Synthase/Corrinoid"/>
</dbReference>
<dbReference type="GO" id="GO:0031419">
    <property type="term" value="F:cobalamin binding"/>
    <property type="evidence" value="ECO:0007669"/>
    <property type="project" value="InterPro"/>
</dbReference>
<dbReference type="SUPFAM" id="SSF47644">
    <property type="entry name" value="Methionine synthase domain"/>
    <property type="match status" value="1"/>
</dbReference>
<dbReference type="InterPro" id="IPR036594">
    <property type="entry name" value="Meth_synthase_dom"/>
</dbReference>
<dbReference type="GO" id="GO:0046653">
    <property type="term" value="P:tetrahydrofolate metabolic process"/>
    <property type="evidence" value="ECO:0007669"/>
    <property type="project" value="TreeGrafter"/>
</dbReference>
<dbReference type="InterPro" id="IPR003759">
    <property type="entry name" value="Cbl-bd_cap"/>
</dbReference>
<dbReference type="Pfam" id="PF02310">
    <property type="entry name" value="B12-binding"/>
    <property type="match status" value="1"/>
</dbReference>
<dbReference type="Pfam" id="PF02607">
    <property type="entry name" value="B12-binding_2"/>
    <property type="match status" value="1"/>
</dbReference>
<evidence type="ECO:0000256" key="2">
    <source>
        <dbReference type="ARBA" id="ARBA00022723"/>
    </source>
</evidence>
<comment type="similarity">
    <text evidence="1">Belongs to the methylamine corrinoid protein family.</text>
</comment>
<keyword evidence="2" id="KW-0479">Metal-binding</keyword>
<feature type="domain" description="B12-binding N-terminal" evidence="5">
    <location>
        <begin position="1"/>
        <end position="90"/>
    </location>
</feature>
<comment type="caution">
    <text evidence="6">The sequence shown here is derived from an EMBL/GenBank/DDBJ whole genome shotgun (WGS) entry which is preliminary data.</text>
</comment>
<evidence type="ECO:0008006" key="7">
    <source>
        <dbReference type="Google" id="ProtNLM"/>
    </source>
</evidence>
<dbReference type="FunFam" id="3.40.50.280:FF:000003">
    <property type="entry name" value="Dimethylamine methyltransferase corrinoid protein"/>
    <property type="match status" value="1"/>
</dbReference>
<evidence type="ECO:0000259" key="5">
    <source>
        <dbReference type="PROSITE" id="PS51337"/>
    </source>
</evidence>
<dbReference type="PROSITE" id="PS51337">
    <property type="entry name" value="B12_BINDING_NTER"/>
    <property type="match status" value="1"/>
</dbReference>
<feature type="domain" description="B12-binding" evidence="4">
    <location>
        <begin position="92"/>
        <end position="216"/>
    </location>
</feature>
<dbReference type="SUPFAM" id="SSF52242">
    <property type="entry name" value="Cobalamin (vitamin B12)-binding domain"/>
    <property type="match status" value="1"/>
</dbReference>
<dbReference type="PANTHER" id="PTHR45833">
    <property type="entry name" value="METHIONINE SYNTHASE"/>
    <property type="match status" value="1"/>
</dbReference>
<dbReference type="SMART" id="SM01018">
    <property type="entry name" value="B12-binding_2"/>
    <property type="match status" value="1"/>
</dbReference>
<dbReference type="NCBIfam" id="TIGR02370">
    <property type="entry name" value="pyl_corrinoid"/>
    <property type="match status" value="1"/>
</dbReference>
<dbReference type="GO" id="GO:0050667">
    <property type="term" value="P:homocysteine metabolic process"/>
    <property type="evidence" value="ECO:0007669"/>
    <property type="project" value="TreeGrafter"/>
</dbReference>
<evidence type="ECO:0000259" key="4">
    <source>
        <dbReference type="PROSITE" id="PS51332"/>
    </source>
</evidence>
<dbReference type="PANTHER" id="PTHR45833:SF1">
    <property type="entry name" value="METHIONINE SYNTHASE"/>
    <property type="match status" value="1"/>
</dbReference>
<evidence type="ECO:0000256" key="3">
    <source>
        <dbReference type="ARBA" id="ARBA00023285"/>
    </source>
</evidence>
<dbReference type="GO" id="GO:0008705">
    <property type="term" value="F:methionine synthase activity"/>
    <property type="evidence" value="ECO:0007669"/>
    <property type="project" value="TreeGrafter"/>
</dbReference>
<accession>X0TCS5</accession>
<name>X0TCS5_9ZZZZ</name>
<sequence>MHTELYIEMAKSVIDGEVDEAKNLALRSLVEDIDPLDAINNGYVIGINDVGEKFSKGQCFLPELVMAGESMKAALSVLEPEMAKRGTERKVLGNVVLATIQGDIHDIGKTLVGIMLSSNGFRVFDLGVDAHIDALIQKSEEVKADIIAVSALLTTTMINQRTLIEQLSKRGLRDKVKVMVGGAPVTRDWVNEIGADGYSEDAIGAVLVAKQILGQK</sequence>